<gene>
    <name evidence="6" type="ORF">M9Y10_028089</name>
</gene>
<evidence type="ECO:0000256" key="3">
    <source>
        <dbReference type="ARBA" id="ARBA00022840"/>
    </source>
</evidence>
<comment type="catalytic activity">
    <reaction evidence="4">
        <text>ATP + [NEDD8 protein] + [E1 NEDD8-activating enzyme]-L-cysteine = AMP + diphosphate + [E1 NEDD8-activating enzyme]-S-[NEDD8 protein]-yl-L-cysteine.</text>
        <dbReference type="EC" id="6.2.1.64"/>
    </reaction>
</comment>
<dbReference type="InterPro" id="IPR035985">
    <property type="entry name" value="Ubiquitin-activating_enz"/>
</dbReference>
<dbReference type="EC" id="6.2.1.64" evidence="4"/>
<evidence type="ECO:0000256" key="4">
    <source>
        <dbReference type="RuleBase" id="RU368009"/>
    </source>
</evidence>
<name>A0ABR2KIC9_9EUKA</name>
<dbReference type="PANTHER" id="PTHR10953">
    <property type="entry name" value="UBIQUITIN-ACTIVATING ENZYME E1"/>
    <property type="match status" value="1"/>
</dbReference>
<dbReference type="InterPro" id="IPR000594">
    <property type="entry name" value="ThiF_NAD_FAD-bd"/>
</dbReference>
<dbReference type="InterPro" id="IPR023318">
    <property type="entry name" value="Ub_act_enz_dom_a_sf"/>
</dbReference>
<feature type="domain" description="THIF-type NAD/FAD binding fold" evidence="5">
    <location>
        <begin position="34"/>
        <end position="327"/>
    </location>
</feature>
<accession>A0ABR2KIC9</accession>
<dbReference type="Proteomes" id="UP001470230">
    <property type="component" value="Unassembled WGS sequence"/>
</dbReference>
<evidence type="ECO:0000313" key="6">
    <source>
        <dbReference type="EMBL" id="KAK8890890.1"/>
    </source>
</evidence>
<organism evidence="6 7">
    <name type="scientific">Tritrichomonas musculus</name>
    <dbReference type="NCBI Taxonomy" id="1915356"/>
    <lineage>
        <taxon>Eukaryota</taxon>
        <taxon>Metamonada</taxon>
        <taxon>Parabasalia</taxon>
        <taxon>Tritrichomonadida</taxon>
        <taxon>Tritrichomonadidae</taxon>
        <taxon>Tritrichomonas</taxon>
    </lineage>
</organism>
<reference evidence="6 7" key="1">
    <citation type="submission" date="2024-04" db="EMBL/GenBank/DDBJ databases">
        <title>Tritrichomonas musculus Genome.</title>
        <authorList>
            <person name="Alves-Ferreira E."/>
            <person name="Grigg M."/>
            <person name="Lorenzi H."/>
            <person name="Galac M."/>
        </authorList>
    </citation>
    <scope>NUCLEOTIDE SEQUENCE [LARGE SCALE GENOMIC DNA]</scope>
    <source>
        <strain evidence="6 7">EAF2021</strain>
    </source>
</reference>
<comment type="pathway">
    <text evidence="4">Protein modification; protein neddylation.</text>
</comment>
<evidence type="ECO:0000313" key="7">
    <source>
        <dbReference type="Proteomes" id="UP001470230"/>
    </source>
</evidence>
<keyword evidence="4" id="KW-0436">Ligase</keyword>
<sequence>MSNLFIFQMFSPGVTSLIEGVGPFVGQYFDSDSKASLDYIRDVRVLVIGAGGLGCEILKSLAFNGFKHIDIIDMDQIDISNLNRQFLFRQKDVGRYKSEVAAEYIRNRVRGRFGKIKYTDKDGKEVEDDIEINYKTCKIQELPDEYYVGFHLVIGGLDNVEARLWLSSKLVEIAKKTNNDVSIPYIDGGTTAWSGNIMSIFPNQNACMECQRKTFSRPTQFQSCTLVSHPRKPEHCIHYAYQNLWDKLRKGEKFDGDNDEHCQWITDKALEHAKKFNLDYPIDYRLTRKVLKNTVAAIASTQAVIASLCVTEAIKIISDCAPLLSNKVNPDFEHNPVNNVLFDGNSEYLGANLSTLTYARVPNCPVCRSNTPQIKYNPDETVGDFLKRLAADINFPDATSLIKGKQNIVTPLIESTKDNLTKKMSEFGFKVGDQIGGSSSVHNKDFIAVLT</sequence>
<keyword evidence="3 4" id="KW-0067">ATP-binding</keyword>
<evidence type="ECO:0000256" key="2">
    <source>
        <dbReference type="ARBA" id="ARBA00022786"/>
    </source>
</evidence>
<dbReference type="Pfam" id="PF00899">
    <property type="entry name" value="ThiF"/>
    <property type="match status" value="1"/>
</dbReference>
<comment type="caution">
    <text evidence="6">The sequence shown here is derived from an EMBL/GenBank/DDBJ whole genome shotgun (WGS) entry which is preliminary data.</text>
</comment>
<dbReference type="SUPFAM" id="SSF69572">
    <property type="entry name" value="Activating enzymes of the ubiquitin-like proteins"/>
    <property type="match status" value="1"/>
</dbReference>
<evidence type="ECO:0000256" key="1">
    <source>
        <dbReference type="ARBA" id="ARBA00022741"/>
    </source>
</evidence>
<comment type="similarity">
    <text evidence="4">Belongs to the ubiquitin-activating E1 family. UBA3 subfamily.</text>
</comment>
<dbReference type="EMBL" id="JAPFFF010000004">
    <property type="protein sequence ID" value="KAK8890890.1"/>
    <property type="molecule type" value="Genomic_DNA"/>
</dbReference>
<comment type="function">
    <text evidence="4">Catalytic subunit of the dimeric E1 enzyme, which activates NEDD8.</text>
</comment>
<keyword evidence="1 4" id="KW-0547">Nucleotide-binding</keyword>
<dbReference type="Gene3D" id="3.40.50.720">
    <property type="entry name" value="NAD(P)-binding Rossmann-like Domain"/>
    <property type="match status" value="1"/>
</dbReference>
<protein>
    <recommendedName>
        <fullName evidence="4">NEDD8-activating enzyme E1 catalytic subunit</fullName>
        <ecNumber evidence="4">6.2.1.64</ecNumber>
    </recommendedName>
</protein>
<evidence type="ECO:0000259" key="5">
    <source>
        <dbReference type="Pfam" id="PF00899"/>
    </source>
</evidence>
<dbReference type="PANTHER" id="PTHR10953:SF6">
    <property type="entry name" value="NEDD8-ACTIVATING ENZYME E1 CATALYTIC SUBUNIT"/>
    <property type="match status" value="1"/>
</dbReference>
<dbReference type="InterPro" id="IPR045886">
    <property type="entry name" value="ThiF/MoeB/HesA"/>
</dbReference>
<keyword evidence="2 4" id="KW-0833">Ubl conjugation pathway</keyword>
<dbReference type="Gene3D" id="1.10.10.520">
    <property type="entry name" value="Ubiquitin activating enzymes (Uba3). Chain: B, domain 2"/>
    <property type="match status" value="1"/>
</dbReference>
<proteinExistence type="inferred from homology"/>
<keyword evidence="7" id="KW-1185">Reference proteome</keyword>